<dbReference type="RefSeq" id="WP_074960394.1">
    <property type="nucleotide sequence ID" value="NZ_FOKQ01000005.1"/>
</dbReference>
<keyword evidence="1" id="KW-1133">Transmembrane helix</keyword>
<evidence type="ECO:0000313" key="3">
    <source>
        <dbReference type="Proteomes" id="UP000182192"/>
    </source>
</evidence>
<evidence type="ECO:0000256" key="1">
    <source>
        <dbReference type="SAM" id="Phobius"/>
    </source>
</evidence>
<name>A0A1I1FBC1_RUMAL</name>
<proteinExistence type="predicted"/>
<evidence type="ECO:0000313" key="2">
    <source>
        <dbReference type="EMBL" id="SFB96262.1"/>
    </source>
</evidence>
<gene>
    <name evidence="2" type="ORF">SAMN02910406_00917</name>
</gene>
<dbReference type="Proteomes" id="UP000182192">
    <property type="component" value="Unassembled WGS sequence"/>
</dbReference>
<protein>
    <submittedName>
        <fullName evidence="2">Uncharacterized protein</fullName>
    </submittedName>
</protein>
<dbReference type="AlphaFoldDB" id="A0A1I1FBC1"/>
<accession>A0A1I1FBC1</accession>
<feature type="transmembrane region" description="Helical" evidence="1">
    <location>
        <begin position="49"/>
        <end position="71"/>
    </location>
</feature>
<dbReference type="EMBL" id="FOKQ01000005">
    <property type="protein sequence ID" value="SFB96262.1"/>
    <property type="molecule type" value="Genomic_DNA"/>
</dbReference>
<organism evidence="2 3">
    <name type="scientific">Ruminococcus albus</name>
    <dbReference type="NCBI Taxonomy" id="1264"/>
    <lineage>
        <taxon>Bacteria</taxon>
        <taxon>Bacillati</taxon>
        <taxon>Bacillota</taxon>
        <taxon>Clostridia</taxon>
        <taxon>Eubacteriales</taxon>
        <taxon>Oscillospiraceae</taxon>
        <taxon>Ruminococcus</taxon>
    </lineage>
</organism>
<sequence length="152" mass="17721">MNNEYITKAEYEFNMIKYNFVAVIICVSIAIVAWFSMYNHIVYSYLGAAVYMVNILLLVSNIIAMISHILNSMKYMIQKKRVLKNGESNVGHIIDRKKFYKNKGKYCVLTVSVGDAIPKIITSTVYIDADWYAVEYCDVYRCKNEYILDDFR</sequence>
<feature type="transmembrane region" description="Helical" evidence="1">
    <location>
        <begin position="20"/>
        <end position="37"/>
    </location>
</feature>
<keyword evidence="1" id="KW-0472">Membrane</keyword>
<reference evidence="2 3" key="1">
    <citation type="submission" date="2016-10" db="EMBL/GenBank/DDBJ databases">
        <authorList>
            <person name="de Groot N.N."/>
        </authorList>
    </citation>
    <scope>NUCLEOTIDE SEQUENCE [LARGE SCALE GENOMIC DNA]</scope>
    <source>
        <strain evidence="2 3">AR67</strain>
    </source>
</reference>
<keyword evidence="1" id="KW-0812">Transmembrane</keyword>